<dbReference type="SMART" id="SM01294">
    <property type="entry name" value="PKS_PP_betabranch"/>
    <property type="match status" value="1"/>
</dbReference>
<dbReference type="PROSITE" id="PS52019">
    <property type="entry name" value="PKS_MFAS_DH"/>
    <property type="match status" value="1"/>
</dbReference>
<name>A0A4D4KU19_STRVO</name>
<feature type="domain" description="PKS/mFAS DH" evidence="12">
    <location>
        <begin position="622"/>
        <end position="894"/>
    </location>
</feature>
<evidence type="ECO:0000256" key="8">
    <source>
        <dbReference type="PROSITE-ProRule" id="PRU01363"/>
    </source>
</evidence>
<feature type="active site" description="Proton donor; for dehydratase activity" evidence="8">
    <location>
        <position position="817"/>
    </location>
</feature>
<comment type="caution">
    <text evidence="13">The sequence shown here is derived from an EMBL/GenBank/DDBJ whole genome shotgun (WGS) entry which is preliminary data.</text>
</comment>
<dbReference type="InterPro" id="IPR013968">
    <property type="entry name" value="PKS_KR"/>
</dbReference>
<organism evidence="13 14">
    <name type="scientific">Streptomyces violaceusniger</name>
    <dbReference type="NCBI Taxonomy" id="68280"/>
    <lineage>
        <taxon>Bacteria</taxon>
        <taxon>Bacillati</taxon>
        <taxon>Actinomycetota</taxon>
        <taxon>Actinomycetes</taxon>
        <taxon>Kitasatosporales</taxon>
        <taxon>Streptomycetaceae</taxon>
        <taxon>Streptomyces</taxon>
        <taxon>Streptomyces violaceusniger group</taxon>
    </lineage>
</organism>
<dbReference type="SUPFAM" id="SSF53901">
    <property type="entry name" value="Thiolase-like"/>
    <property type="match status" value="2"/>
</dbReference>
<dbReference type="InterPro" id="IPR036291">
    <property type="entry name" value="NAD(P)-bd_dom_sf"/>
</dbReference>
<dbReference type="InterPro" id="IPR014031">
    <property type="entry name" value="Ketoacyl_synth_C"/>
</dbReference>
<dbReference type="Pfam" id="PF00550">
    <property type="entry name" value="PP-binding"/>
    <property type="match status" value="1"/>
</dbReference>
<dbReference type="Pfam" id="PF08659">
    <property type="entry name" value="KR"/>
    <property type="match status" value="1"/>
</dbReference>
<feature type="region of interest" description="Disordered" evidence="9">
    <location>
        <begin position="1"/>
        <end position="23"/>
    </location>
</feature>
<accession>A0A4D4KU19</accession>
<dbReference type="PROSITE" id="PS50075">
    <property type="entry name" value="CARRIER"/>
    <property type="match status" value="1"/>
</dbReference>
<feature type="domain" description="Carrier" evidence="10">
    <location>
        <begin position="1372"/>
        <end position="1447"/>
    </location>
</feature>
<feature type="region of interest" description="Disordered" evidence="9">
    <location>
        <begin position="1556"/>
        <end position="1579"/>
    </location>
</feature>
<dbReference type="SUPFAM" id="SSF52151">
    <property type="entry name" value="FabD/lysophospholipase-like"/>
    <property type="match status" value="1"/>
</dbReference>
<keyword evidence="2" id="KW-0596">Phosphopantetheine</keyword>
<proteinExistence type="predicted"/>
<dbReference type="Pfam" id="PF14765">
    <property type="entry name" value="PS-DH"/>
    <property type="match status" value="1"/>
</dbReference>
<dbReference type="InterPro" id="IPR001227">
    <property type="entry name" value="Ac_transferase_dom_sf"/>
</dbReference>
<dbReference type="Pfam" id="PF00698">
    <property type="entry name" value="Acyl_transf_1"/>
    <property type="match status" value="1"/>
</dbReference>
<dbReference type="InterPro" id="IPR055123">
    <property type="entry name" value="SpnB-like_Rossmann"/>
</dbReference>
<dbReference type="InterPro" id="IPR049900">
    <property type="entry name" value="PKS_mFAS_DH"/>
</dbReference>
<evidence type="ECO:0000259" key="10">
    <source>
        <dbReference type="PROSITE" id="PS50075"/>
    </source>
</evidence>
<dbReference type="FunFam" id="1.10.1200.10:FF:000007">
    <property type="entry name" value="Probable polyketide synthase pks17"/>
    <property type="match status" value="1"/>
</dbReference>
<dbReference type="GO" id="GO:0004312">
    <property type="term" value="F:fatty acid synthase activity"/>
    <property type="evidence" value="ECO:0007669"/>
    <property type="project" value="TreeGrafter"/>
</dbReference>
<dbReference type="InterPro" id="IPR049552">
    <property type="entry name" value="PKS_DH_N"/>
</dbReference>
<dbReference type="InterPro" id="IPR050091">
    <property type="entry name" value="PKS_NRPS_Biosynth_Enz"/>
</dbReference>
<keyword evidence="14" id="KW-1185">Reference proteome</keyword>
<dbReference type="InterPro" id="IPR014030">
    <property type="entry name" value="Ketoacyl_synth_N"/>
</dbReference>
<dbReference type="InterPro" id="IPR057326">
    <property type="entry name" value="KR_dom"/>
</dbReference>
<feature type="region of interest" description="N-terminal hotdog fold" evidence="8">
    <location>
        <begin position="622"/>
        <end position="746"/>
    </location>
</feature>
<dbReference type="EMBL" id="BJHW01000001">
    <property type="protein sequence ID" value="GDY49967.1"/>
    <property type="molecule type" value="Genomic_DNA"/>
</dbReference>
<dbReference type="SMART" id="SM00823">
    <property type="entry name" value="PKS_PP"/>
    <property type="match status" value="1"/>
</dbReference>
<dbReference type="InterPro" id="IPR014043">
    <property type="entry name" value="Acyl_transferase_dom"/>
</dbReference>
<evidence type="ECO:0000256" key="2">
    <source>
        <dbReference type="ARBA" id="ARBA00022450"/>
    </source>
</evidence>
<keyword evidence="3" id="KW-0597">Phosphoprotein</keyword>
<dbReference type="InterPro" id="IPR020841">
    <property type="entry name" value="PKS_Beta-ketoAc_synthase_dom"/>
</dbReference>
<dbReference type="Gene3D" id="3.40.366.10">
    <property type="entry name" value="Malonyl-Coenzyme A Acyl Carrier Protein, domain 2"/>
    <property type="match status" value="1"/>
</dbReference>
<sequence length="1579" mass="165284">MRGSAVNQDGASSGMTTPNGPSQQRVIRRALENAGVSASEVDVVEAHGTGTRLGDPIEAQALLATYGRGRGEGRPLWLGSLKSNVGHTQAAAGVAGVIKVVEAMRHGVLPRTIHVDEPSRQVDWASGGVELLTETREWPVVGRPRRAGVSSFGLSGTNAHVILEEAPAVEEASMEPGGGRGLPVIPLVVSGRTPAALKAQASRLAEFLDEHGELEVADIGYSLAASRAVFEHRAVLVARDRDELRDGLRALHRDGAPERAAHGTCALVFTGQGAQRLGMGRELHAAFPVFASAFDEVCAAFDEVLDGSLREVVWGDDKALLDQTMWAQAGLFAVEVALFRLLESWGVRPDHLVGHSIGEIAAAHVAGMVSLADACVLVGARGRLMQALPPGGAMLAVQAPEAEVASLLPLGVEVAAVNSPASVVVSGTGKAVAETAETCAGKGWKTRRLAVSHAFHSALMEPMLDDFAKALDGIAFEAPQIPVISTVTGEPLTEADAQYWVDQVRRPVRFTDAIAHLAGTRVRTFLEIGPDAALTPMVEQTAGEATAVAASRRDRDEVPTLITALARLHTSGADLDWAVLFDGMGARLVDLPTYAFQRERYWEAQGTAGGDPAAVGLEAAGHPVLGAVVALPGNGEVVLTGRLSVQGQRWLGDHRVLGRPLFPGTGFVELALRAGDQVGCGTVEELTLLAPLVLPERDAVQLRVTVAPPEQSSAARHLTIHSRAADSEAPWTLHAEGILTPKVSAPEPELTVWPPAGAVEVEVDGVYDALADAGYGYGPMFQGLRKAWRRGDDLFAEVALDDEAGAVEYGLHPALLDAALHDPRLLTDAADGPPRLPFVWNAVSLHASSAAALRTRVTTLDGAAVSLHLADMTGLPVASIGSVAVRPAAVEDLAAHRTPDESLYRVEWSPTTRPSGVVPTDRWAMVEDLGALLAEVEAGRPVPDAVALMVAAEDTDDPVPAKARALTHRILAALQTWLADERTASSTLAVVTRGAVSTAPEAGPANLAQAPVWGLVRSAEAENPGRFVLADLEPDAAGTALLPAVLASGEPEAAVRGSEILVPRFVRAGAAEAAPAAPPWDAAGTVLITGGTGGLGRLIARHLVTRHGVRQLILAGRRGMAAEGMAELRAELAESGARAEVVACDTTDRDVLAELLAAIPPEHPLTCVIHSAGVIDDGVVTALTPERLDTVLRAKADAAWNLHELTREHAPAAFVLFSSAAAVLGAPGQANYAAANAFLDALAAHRRENGLAAQSLEWGLWDISGMDARLSDTDVHRMHRGGMGGLSADEGLDLFDAAVGAGDAVLAPVKLDLRSLRLAARSGAAEVPAMLRGAVPAVARRTAARPAPGAAPGAPNAFEERLAAASETDRDRLVLDLVRSKVAAVLGHASPDGVAADRAFRDLGFDSLTALELRNELSAATGLRLPATSAFDYPSARSMAGRLRELLLSGARQEGETVVAEVAPTAGDDPIVIVGMACRYPGGVRTPADLWRLVADGRDAISGFPDDRGWDLERIYDPEPGVEGKTYARTGGFLDDAAGFDAAFFGIGPNEALAMDPSSGNYWRSPGRRSKRRALPRRR</sequence>
<dbReference type="InterPro" id="IPR016035">
    <property type="entry name" value="Acyl_Trfase/lysoPLipase"/>
</dbReference>
<dbReference type="Pfam" id="PF02801">
    <property type="entry name" value="Ketoacyl-synt_C"/>
    <property type="match status" value="1"/>
</dbReference>
<evidence type="ECO:0000256" key="7">
    <source>
        <dbReference type="ARBA" id="ARBA00023315"/>
    </source>
</evidence>
<dbReference type="SMART" id="SM00822">
    <property type="entry name" value="PKS_KR"/>
    <property type="match status" value="1"/>
</dbReference>
<dbReference type="SMART" id="SM00825">
    <property type="entry name" value="PKS_KS"/>
    <property type="match status" value="1"/>
</dbReference>
<dbReference type="Pfam" id="PF22621">
    <property type="entry name" value="CurL-like_PKS_C"/>
    <property type="match status" value="1"/>
</dbReference>
<evidence type="ECO:0000313" key="14">
    <source>
        <dbReference type="Proteomes" id="UP000301309"/>
    </source>
</evidence>
<dbReference type="CDD" id="cd08956">
    <property type="entry name" value="KR_3_FAS_SDR_x"/>
    <property type="match status" value="1"/>
</dbReference>
<dbReference type="InterPro" id="IPR036736">
    <property type="entry name" value="ACP-like_sf"/>
</dbReference>
<dbReference type="SUPFAM" id="SSF47336">
    <property type="entry name" value="ACP-like"/>
    <property type="match status" value="1"/>
</dbReference>
<dbReference type="PROSITE" id="PS52004">
    <property type="entry name" value="KS3_2"/>
    <property type="match status" value="1"/>
</dbReference>
<dbReference type="Gene3D" id="3.40.47.10">
    <property type="match status" value="2"/>
</dbReference>
<dbReference type="SUPFAM" id="SSF51735">
    <property type="entry name" value="NAD(P)-binding Rossmann-fold domains"/>
    <property type="match status" value="2"/>
</dbReference>
<evidence type="ECO:0000256" key="6">
    <source>
        <dbReference type="ARBA" id="ARBA00023268"/>
    </source>
</evidence>
<evidence type="ECO:0000256" key="4">
    <source>
        <dbReference type="ARBA" id="ARBA00022679"/>
    </source>
</evidence>
<dbReference type="SMART" id="SM00826">
    <property type="entry name" value="PKS_DH"/>
    <property type="match status" value="1"/>
</dbReference>
<dbReference type="InterPro" id="IPR009081">
    <property type="entry name" value="PP-bd_ACP"/>
</dbReference>
<keyword evidence="6" id="KW-0511">Multifunctional enzyme</keyword>
<evidence type="ECO:0000313" key="13">
    <source>
        <dbReference type="EMBL" id="GDY49967.1"/>
    </source>
</evidence>
<evidence type="ECO:0000256" key="1">
    <source>
        <dbReference type="ARBA" id="ARBA00004792"/>
    </source>
</evidence>
<dbReference type="InterPro" id="IPR006162">
    <property type="entry name" value="Ppantetheine_attach_site"/>
</dbReference>
<evidence type="ECO:0000259" key="12">
    <source>
        <dbReference type="PROSITE" id="PS52019"/>
    </source>
</evidence>
<evidence type="ECO:0000256" key="3">
    <source>
        <dbReference type="ARBA" id="ARBA00022553"/>
    </source>
</evidence>
<dbReference type="GO" id="GO:0006633">
    <property type="term" value="P:fatty acid biosynthetic process"/>
    <property type="evidence" value="ECO:0007669"/>
    <property type="project" value="TreeGrafter"/>
</dbReference>
<gene>
    <name evidence="13" type="ORF">SVIO_005900</name>
</gene>
<dbReference type="PROSITE" id="PS00012">
    <property type="entry name" value="PHOSPHOPANTETHEINE"/>
    <property type="match status" value="1"/>
</dbReference>
<feature type="compositionally biased region" description="Basic residues" evidence="9">
    <location>
        <begin position="1566"/>
        <end position="1579"/>
    </location>
</feature>
<feature type="domain" description="Ketosynthase family 3 (KS3)" evidence="11">
    <location>
        <begin position="1"/>
        <end position="165"/>
    </location>
</feature>
<dbReference type="SMART" id="SM00827">
    <property type="entry name" value="PKS_AT"/>
    <property type="match status" value="1"/>
</dbReference>
<keyword evidence="5" id="KW-0045">Antibiotic biosynthesis</keyword>
<protein>
    <submittedName>
        <fullName evidence="13">Uncharacterized protein</fullName>
    </submittedName>
</protein>
<evidence type="ECO:0000256" key="5">
    <source>
        <dbReference type="ARBA" id="ARBA00023194"/>
    </source>
</evidence>
<dbReference type="PANTHER" id="PTHR43775">
    <property type="entry name" value="FATTY ACID SYNTHASE"/>
    <property type="match status" value="1"/>
</dbReference>
<comment type="pathway">
    <text evidence="1">Antibiotic biosynthesis.</text>
</comment>
<feature type="active site" description="Proton acceptor; for dehydratase activity" evidence="8">
    <location>
        <position position="654"/>
    </location>
</feature>
<dbReference type="Proteomes" id="UP000301309">
    <property type="component" value="Unassembled WGS sequence"/>
</dbReference>
<dbReference type="Pfam" id="PF21089">
    <property type="entry name" value="PKS_DH_N"/>
    <property type="match status" value="1"/>
</dbReference>
<dbReference type="FunFam" id="3.40.366.10:FF:000002">
    <property type="entry name" value="Probable polyketide synthase 2"/>
    <property type="match status" value="1"/>
</dbReference>
<dbReference type="InterPro" id="IPR016036">
    <property type="entry name" value="Malonyl_transacylase_ACP-bd"/>
</dbReference>
<dbReference type="InterPro" id="IPR042104">
    <property type="entry name" value="PKS_dehydratase_sf"/>
</dbReference>
<dbReference type="InterPro" id="IPR049551">
    <property type="entry name" value="PKS_DH_C"/>
</dbReference>
<dbReference type="GO" id="GO:0031177">
    <property type="term" value="F:phosphopantetheine binding"/>
    <property type="evidence" value="ECO:0007669"/>
    <property type="project" value="InterPro"/>
</dbReference>
<dbReference type="Gene3D" id="3.30.70.3290">
    <property type="match status" value="1"/>
</dbReference>
<reference evidence="13 14" key="1">
    <citation type="journal article" date="2020" name="Int. J. Syst. Evol. Microbiol.">
        <title>Reclassification of Streptomyces castelarensis and Streptomyces sporoclivatus as later heterotypic synonyms of Streptomyces antimycoticus.</title>
        <authorList>
            <person name="Komaki H."/>
            <person name="Tamura T."/>
        </authorList>
    </citation>
    <scope>NUCLEOTIDE SEQUENCE [LARGE SCALE GENOMIC DNA]</scope>
    <source>
        <strain evidence="13 14">NBRC 13459</strain>
    </source>
</reference>
<feature type="region of interest" description="C-terminal hotdog fold" evidence="8">
    <location>
        <begin position="758"/>
        <end position="894"/>
    </location>
</feature>
<dbReference type="GO" id="GO:0017000">
    <property type="term" value="P:antibiotic biosynthetic process"/>
    <property type="evidence" value="ECO:0007669"/>
    <property type="project" value="UniProtKB-KW"/>
</dbReference>
<dbReference type="InterPro" id="IPR020807">
    <property type="entry name" value="PKS_DH"/>
</dbReference>
<dbReference type="Pfam" id="PF00109">
    <property type="entry name" value="ketoacyl-synt"/>
    <property type="match status" value="1"/>
</dbReference>
<dbReference type="Gene3D" id="1.10.1200.10">
    <property type="entry name" value="ACP-like"/>
    <property type="match status" value="1"/>
</dbReference>
<dbReference type="SUPFAM" id="SSF55048">
    <property type="entry name" value="Probable ACP-binding domain of malonyl-CoA ACP transacylase"/>
    <property type="match status" value="1"/>
</dbReference>
<dbReference type="InterPro" id="IPR016039">
    <property type="entry name" value="Thiolase-like"/>
</dbReference>
<dbReference type="Gene3D" id="3.40.50.720">
    <property type="entry name" value="NAD(P)-binding Rossmann-like Domain"/>
    <property type="match status" value="1"/>
</dbReference>
<keyword evidence="4" id="KW-0808">Transferase</keyword>
<dbReference type="Gene3D" id="3.10.129.110">
    <property type="entry name" value="Polyketide synthase dehydratase"/>
    <property type="match status" value="1"/>
</dbReference>
<evidence type="ECO:0000259" key="11">
    <source>
        <dbReference type="PROSITE" id="PS52004"/>
    </source>
</evidence>
<dbReference type="CDD" id="cd00833">
    <property type="entry name" value="PKS"/>
    <property type="match status" value="1"/>
</dbReference>
<keyword evidence="7" id="KW-0012">Acyltransferase</keyword>
<dbReference type="PANTHER" id="PTHR43775:SF51">
    <property type="entry name" value="INACTIVE PHENOLPHTHIOCEROL SYNTHESIS POLYKETIDE SYNTHASE TYPE I PKS1-RELATED"/>
    <property type="match status" value="1"/>
</dbReference>
<dbReference type="Pfam" id="PF22953">
    <property type="entry name" value="SpnB_Rossmann"/>
    <property type="match status" value="1"/>
</dbReference>
<evidence type="ECO:0000256" key="9">
    <source>
        <dbReference type="SAM" id="MobiDB-lite"/>
    </source>
</evidence>
<dbReference type="InterPro" id="IPR020806">
    <property type="entry name" value="PKS_PP-bd"/>
</dbReference>